<evidence type="ECO:0000313" key="1">
    <source>
        <dbReference type="EMBL" id="MCW4451156.1"/>
    </source>
</evidence>
<dbReference type="PROSITE" id="PS51257">
    <property type="entry name" value="PROKAR_LIPOPROTEIN"/>
    <property type="match status" value="1"/>
</dbReference>
<organism evidence="1 2">
    <name type="scientific">Kaistella yananensis</name>
    <dbReference type="NCBI Taxonomy" id="2989820"/>
    <lineage>
        <taxon>Bacteria</taxon>
        <taxon>Pseudomonadati</taxon>
        <taxon>Bacteroidota</taxon>
        <taxon>Flavobacteriia</taxon>
        <taxon>Flavobacteriales</taxon>
        <taxon>Weeksellaceae</taxon>
        <taxon>Chryseobacterium group</taxon>
        <taxon>Kaistella</taxon>
    </lineage>
</organism>
<keyword evidence="2" id="KW-1185">Reference proteome</keyword>
<gene>
    <name evidence="1" type="ORF">OK344_02930</name>
</gene>
<protein>
    <recommendedName>
        <fullName evidence="3">DUF4848 domain-containing protein</fullName>
    </recommendedName>
</protein>
<evidence type="ECO:0008006" key="3">
    <source>
        <dbReference type="Google" id="ProtNLM"/>
    </source>
</evidence>
<name>A0ABT3JK47_9FLAO</name>
<proteinExistence type="predicted"/>
<comment type="caution">
    <text evidence="1">The sequence shown here is derived from an EMBL/GenBank/DDBJ whole genome shotgun (WGS) entry which is preliminary data.</text>
</comment>
<dbReference type="Proteomes" id="UP001209107">
    <property type="component" value="Unassembled WGS sequence"/>
</dbReference>
<sequence>MKNNNFLKIATFSFLTLVASCREELPNTEKTNDVSIQESSVKNGRLYFPNKESLQFAYDKVKNADDEAIAKYIDSKNIISLRPVVTKENEKLVNDKLQTRISYLKTNKRFMATKNAGARIANDEEIADDIDDLEEIVGDDAYSAFLNQQAEIQVADEIYKYTDVGLFIVPEENYQELGDYLAVRNISDDLLYPTDESVKENFIESQPTNQRISVDTNIDYFNARIAPIDPDSGGGGGGGGTYYPPVVDPNQQMVNFINGLQNCSPTNGLFDGIFGDSDICKDQYESRYRVKTKAYNYNYYLVYNLGVKVKHQYKGWTGIWRKENCDELRLGVIGGQFSYDYSSYFQYPQTQYNITTIYNNNSRLMFDATTYWSQNGLNITGYSTQGFPKILQDDIVIEQFSNNQYINQAIQAGNKALTADKLNQQFWNYVIPTLGTWWQNLGKPAPTANNITYMYKAPTYGKILIQKTFYNSAYNDDKLEKSFDWGFQVGFNLDPSTGNISPTTGEGLHKPQEFRVLMYGIAKRNGQWHGSKINTINN</sequence>
<dbReference type="EMBL" id="JAPCHZ010000001">
    <property type="protein sequence ID" value="MCW4451156.1"/>
    <property type="molecule type" value="Genomic_DNA"/>
</dbReference>
<accession>A0ABT3JK47</accession>
<dbReference type="RefSeq" id="WP_265143370.1">
    <property type="nucleotide sequence ID" value="NZ_JAPCHZ010000001.1"/>
</dbReference>
<evidence type="ECO:0000313" key="2">
    <source>
        <dbReference type="Proteomes" id="UP001209107"/>
    </source>
</evidence>
<reference evidence="1 2" key="1">
    <citation type="submission" date="2022-10" db="EMBL/GenBank/DDBJ databases">
        <title>Kaistella sp. BT-6-1-3.</title>
        <authorList>
            <person name="Ai J."/>
            <person name="Deng Z."/>
        </authorList>
    </citation>
    <scope>NUCLEOTIDE SEQUENCE [LARGE SCALE GENOMIC DNA]</scope>
    <source>
        <strain evidence="1 2">BT6-1-3</strain>
    </source>
</reference>